<dbReference type="RefSeq" id="WP_281093653.1">
    <property type="nucleotide sequence ID" value="NZ_JARYZI010000003.1"/>
</dbReference>
<comment type="caution">
    <text evidence="3">The sequence shown here is derived from an EMBL/GenBank/DDBJ whole genome shotgun (WGS) entry which is preliminary data.</text>
</comment>
<proteinExistence type="predicted"/>
<evidence type="ECO:0000259" key="1">
    <source>
        <dbReference type="Pfam" id="PF01408"/>
    </source>
</evidence>
<reference evidence="3 4" key="1">
    <citation type="submission" date="2023-04" db="EMBL/GenBank/DDBJ databases">
        <title>Fusibacter bizertensis strain WBS, isolated from littoral bottom sediments of the Arctic seas - biochemical and genomic analysis.</title>
        <authorList>
            <person name="Brioukhanov A.L."/>
        </authorList>
    </citation>
    <scope>NUCLEOTIDE SEQUENCE [LARGE SCALE GENOMIC DNA]</scope>
    <source>
        <strain evidence="3 4">WBS</strain>
    </source>
</reference>
<evidence type="ECO:0000313" key="4">
    <source>
        <dbReference type="Proteomes" id="UP001158045"/>
    </source>
</evidence>
<dbReference type="Proteomes" id="UP001158045">
    <property type="component" value="Unassembled WGS sequence"/>
</dbReference>
<gene>
    <name evidence="3" type="ORF">QE109_06705</name>
</gene>
<dbReference type="Gene3D" id="3.40.50.720">
    <property type="entry name" value="NAD(P)-binding Rossmann-like Domain"/>
    <property type="match status" value="1"/>
</dbReference>
<dbReference type="Pfam" id="PF01408">
    <property type="entry name" value="GFO_IDH_MocA"/>
    <property type="match status" value="1"/>
</dbReference>
<dbReference type="PANTHER" id="PTHR43708:SF4">
    <property type="entry name" value="OXIDOREDUCTASE YCEM-RELATED"/>
    <property type="match status" value="1"/>
</dbReference>
<dbReference type="InterPro" id="IPR048477">
    <property type="entry name" value="YceM-like_C"/>
</dbReference>
<dbReference type="PANTHER" id="PTHR43708">
    <property type="entry name" value="CONSERVED EXPRESSED OXIDOREDUCTASE (EUROFUNG)"/>
    <property type="match status" value="1"/>
</dbReference>
<dbReference type="InterPro" id="IPR000683">
    <property type="entry name" value="Gfo/Idh/MocA-like_OxRdtase_N"/>
</dbReference>
<feature type="domain" description="Gfo/Idh/MocA-like oxidoreductase N-terminal" evidence="1">
    <location>
        <begin position="1"/>
        <end position="119"/>
    </location>
</feature>
<keyword evidence="4" id="KW-1185">Reference proteome</keyword>
<accession>A0ABT6NBQ3</accession>
<name>A0ABT6NBQ3_9FIRM</name>
<dbReference type="Gene3D" id="3.30.360.10">
    <property type="entry name" value="Dihydrodipicolinate Reductase, domain 2"/>
    <property type="match status" value="1"/>
</dbReference>
<dbReference type="InterPro" id="IPR036291">
    <property type="entry name" value="NAD(P)-bd_dom_sf"/>
</dbReference>
<sequence>MKIAMIGIGNIAQKAYLPILSRKRNIDLILCSRNELVLERLSLEYKLHQHTTSVDDLIALGIDAAFVHSATPSHYEICKKLIENGIAVYIDKPLSESLLETRSLFQLAKDKNIILRVGFNRRYAPLLTALKKLPPADLIIHQKNRLYSPCHIRHFVYDDFIHVVDTLRYLMSEPITDFWVSGKRISNELIAVTLHLFGNSQTAVGIMHRDSGKVEEKIEYLLKGEKRIVEDLSLSTQYLNGNSIITNNDNWVSALTQKGFEAIIDQFLDEITQDKGFNKKDEDALITHELCEAIIARLEHTLKS</sequence>
<dbReference type="SUPFAM" id="SSF51735">
    <property type="entry name" value="NAD(P)-binding Rossmann-fold domains"/>
    <property type="match status" value="1"/>
</dbReference>
<evidence type="ECO:0000259" key="2">
    <source>
        <dbReference type="Pfam" id="PF21378"/>
    </source>
</evidence>
<dbReference type="SUPFAM" id="SSF55347">
    <property type="entry name" value="Glyceraldehyde-3-phosphate dehydrogenase-like, C-terminal domain"/>
    <property type="match status" value="1"/>
</dbReference>
<dbReference type="EMBL" id="JARYZI010000003">
    <property type="protein sequence ID" value="MDH8677829.1"/>
    <property type="molecule type" value="Genomic_DNA"/>
</dbReference>
<feature type="domain" description="YceM-like C-terminal" evidence="2">
    <location>
        <begin position="143"/>
        <end position="233"/>
    </location>
</feature>
<dbReference type="InterPro" id="IPR051317">
    <property type="entry name" value="Gfo/Idh/MocA_oxidoreduct"/>
</dbReference>
<protein>
    <submittedName>
        <fullName evidence="3">Gfo/Idh/MocA family oxidoreductase</fullName>
    </submittedName>
</protein>
<evidence type="ECO:0000313" key="3">
    <source>
        <dbReference type="EMBL" id="MDH8677829.1"/>
    </source>
</evidence>
<dbReference type="Pfam" id="PF21378">
    <property type="entry name" value="YceM-like_C"/>
    <property type="match status" value="1"/>
</dbReference>
<organism evidence="3 4">
    <name type="scientific">Fusibacter bizertensis</name>
    <dbReference type="NCBI Taxonomy" id="1488331"/>
    <lineage>
        <taxon>Bacteria</taxon>
        <taxon>Bacillati</taxon>
        <taxon>Bacillota</taxon>
        <taxon>Clostridia</taxon>
        <taxon>Eubacteriales</taxon>
        <taxon>Eubacteriales Family XII. Incertae Sedis</taxon>
        <taxon>Fusibacter</taxon>
    </lineage>
</organism>